<reference evidence="1" key="2">
    <citation type="submission" date="2023-05" db="EMBL/GenBank/DDBJ databases">
        <authorList>
            <consortium name="Lawrence Berkeley National Laboratory"/>
            <person name="Steindorff A."/>
            <person name="Hensen N."/>
            <person name="Bonometti L."/>
            <person name="Westerberg I."/>
            <person name="Brannstrom I.O."/>
            <person name="Guillou S."/>
            <person name="Cros-Aarteil S."/>
            <person name="Calhoun S."/>
            <person name="Haridas S."/>
            <person name="Kuo A."/>
            <person name="Mondo S."/>
            <person name="Pangilinan J."/>
            <person name="Riley R."/>
            <person name="Labutti K."/>
            <person name="Andreopoulos B."/>
            <person name="Lipzen A."/>
            <person name="Chen C."/>
            <person name="Yanf M."/>
            <person name="Daum C."/>
            <person name="Ng V."/>
            <person name="Clum A."/>
            <person name="Ohm R."/>
            <person name="Martin F."/>
            <person name="Silar P."/>
            <person name="Natvig D."/>
            <person name="Lalanne C."/>
            <person name="Gautier V."/>
            <person name="Ament-Velasquez S.L."/>
            <person name="Kruys A."/>
            <person name="Hutchinson M.I."/>
            <person name="Powell A.J."/>
            <person name="Barry K."/>
            <person name="Miller A.N."/>
            <person name="Grigoriev I.V."/>
            <person name="Debuchy R."/>
            <person name="Gladieux P."/>
            <person name="Thoren M.H."/>
            <person name="Johannesson H."/>
        </authorList>
    </citation>
    <scope>NUCLEOTIDE SEQUENCE</scope>
    <source>
        <strain evidence="1">CBS 508.74</strain>
    </source>
</reference>
<dbReference type="GeneID" id="89937398"/>
<dbReference type="Pfam" id="PF01263">
    <property type="entry name" value="Aldose_epim"/>
    <property type="match status" value="1"/>
</dbReference>
<comment type="caution">
    <text evidence="1">The sequence shown here is derived from an EMBL/GenBank/DDBJ whole genome shotgun (WGS) entry which is preliminary data.</text>
</comment>
<accession>A0AAN6QCP4</accession>
<keyword evidence="2" id="KW-1185">Reference proteome</keyword>
<dbReference type="GO" id="GO:0006006">
    <property type="term" value="P:glucose metabolic process"/>
    <property type="evidence" value="ECO:0007669"/>
    <property type="project" value="TreeGrafter"/>
</dbReference>
<dbReference type="InterPro" id="IPR008183">
    <property type="entry name" value="Aldose_1/G6P_1-epimerase"/>
</dbReference>
<organism evidence="1 2">
    <name type="scientific">Canariomyces notabilis</name>
    <dbReference type="NCBI Taxonomy" id="2074819"/>
    <lineage>
        <taxon>Eukaryota</taxon>
        <taxon>Fungi</taxon>
        <taxon>Dikarya</taxon>
        <taxon>Ascomycota</taxon>
        <taxon>Pezizomycotina</taxon>
        <taxon>Sordariomycetes</taxon>
        <taxon>Sordariomycetidae</taxon>
        <taxon>Sordariales</taxon>
        <taxon>Chaetomiaceae</taxon>
        <taxon>Canariomyces</taxon>
    </lineage>
</organism>
<dbReference type="PANTHER" id="PTHR10091:SF6">
    <property type="entry name" value="1-EPIMERASE, PUTATIVE (AFU_ORTHOLOGUE AFUA_3G13240)-RELATED"/>
    <property type="match status" value="1"/>
</dbReference>
<dbReference type="RefSeq" id="XP_064665360.1">
    <property type="nucleotide sequence ID" value="XM_064813273.1"/>
</dbReference>
<dbReference type="GO" id="GO:0004034">
    <property type="term" value="F:aldose 1-epimerase activity"/>
    <property type="evidence" value="ECO:0007669"/>
    <property type="project" value="TreeGrafter"/>
</dbReference>
<reference evidence="1" key="1">
    <citation type="journal article" date="2023" name="Mol. Phylogenet. Evol.">
        <title>Genome-scale phylogeny and comparative genomics of the fungal order Sordariales.</title>
        <authorList>
            <person name="Hensen N."/>
            <person name="Bonometti L."/>
            <person name="Westerberg I."/>
            <person name="Brannstrom I.O."/>
            <person name="Guillou S."/>
            <person name="Cros-Aarteil S."/>
            <person name="Calhoun S."/>
            <person name="Haridas S."/>
            <person name="Kuo A."/>
            <person name="Mondo S."/>
            <person name="Pangilinan J."/>
            <person name="Riley R."/>
            <person name="LaButti K."/>
            <person name="Andreopoulos B."/>
            <person name="Lipzen A."/>
            <person name="Chen C."/>
            <person name="Yan M."/>
            <person name="Daum C."/>
            <person name="Ng V."/>
            <person name="Clum A."/>
            <person name="Steindorff A."/>
            <person name="Ohm R.A."/>
            <person name="Martin F."/>
            <person name="Silar P."/>
            <person name="Natvig D.O."/>
            <person name="Lalanne C."/>
            <person name="Gautier V."/>
            <person name="Ament-Velasquez S.L."/>
            <person name="Kruys A."/>
            <person name="Hutchinson M.I."/>
            <person name="Powell A.J."/>
            <person name="Barry K."/>
            <person name="Miller A.N."/>
            <person name="Grigoriev I.V."/>
            <person name="Debuchy R."/>
            <person name="Gladieux P."/>
            <person name="Hiltunen Thoren M."/>
            <person name="Johannesson H."/>
        </authorList>
    </citation>
    <scope>NUCLEOTIDE SEQUENCE</scope>
    <source>
        <strain evidence="1">CBS 508.74</strain>
    </source>
</reference>
<sequence>MVELRKLTAGVLATAKAVWKGGSPFTALTALWPVNDEGKYTIESEGIKIAFTNHGAAVTNLWVKDKNGDKIDVVLGLDHADMYPDTQSNPYLNGIIGRYAGYISGAGYEADGIIQRVWANANSGLATFNGGSKGWGRLDWAVPSNEKDSITFVMFDKGKNGFPGLFVGCLTHTVTPYEWHIGYGVTPLLMPGGPINMAQQAFFNLDGLRRTTKNGTVASVLDYTLHLPLSGMRFDFDELGIPTGNLLSNRRGTEHDLWSGPKMIRDMLSKNPDAMESAYDQTFAIAHKYADISRRDKPVAVLSSPYSGLTLEVYTDQDALRVHTWSEETNGPLNLKRSQGEGTVPRHGAISFEQSEWPDAVNHPEWMHRKSLWGNLDIYTGYMAYKFKVDQGQIGPKK</sequence>
<name>A0AAN6QCP4_9PEZI</name>
<dbReference type="Proteomes" id="UP001302812">
    <property type="component" value="Unassembled WGS sequence"/>
</dbReference>
<protein>
    <submittedName>
        <fullName evidence="1">Galactose mutarotase-like protein</fullName>
    </submittedName>
</protein>
<dbReference type="GO" id="GO:0030246">
    <property type="term" value="F:carbohydrate binding"/>
    <property type="evidence" value="ECO:0007669"/>
    <property type="project" value="InterPro"/>
</dbReference>
<dbReference type="SUPFAM" id="SSF74650">
    <property type="entry name" value="Galactose mutarotase-like"/>
    <property type="match status" value="1"/>
</dbReference>
<dbReference type="PANTHER" id="PTHR10091">
    <property type="entry name" value="ALDOSE-1-EPIMERASE"/>
    <property type="match status" value="1"/>
</dbReference>
<evidence type="ECO:0000313" key="1">
    <source>
        <dbReference type="EMBL" id="KAK4107790.1"/>
    </source>
</evidence>
<dbReference type="EMBL" id="MU853369">
    <property type="protein sequence ID" value="KAK4107790.1"/>
    <property type="molecule type" value="Genomic_DNA"/>
</dbReference>
<dbReference type="GO" id="GO:0033499">
    <property type="term" value="P:galactose catabolic process via UDP-galactose, Leloir pathway"/>
    <property type="evidence" value="ECO:0007669"/>
    <property type="project" value="TreeGrafter"/>
</dbReference>
<dbReference type="InterPro" id="IPR011013">
    <property type="entry name" value="Gal_mutarotase_sf_dom"/>
</dbReference>
<dbReference type="Gene3D" id="2.70.98.10">
    <property type="match status" value="1"/>
</dbReference>
<dbReference type="AlphaFoldDB" id="A0AAN6QCP4"/>
<proteinExistence type="predicted"/>
<gene>
    <name evidence="1" type="ORF">N656DRAFT_762769</name>
</gene>
<dbReference type="InterPro" id="IPR014718">
    <property type="entry name" value="GH-type_carb-bd"/>
</dbReference>
<evidence type="ECO:0000313" key="2">
    <source>
        <dbReference type="Proteomes" id="UP001302812"/>
    </source>
</evidence>